<dbReference type="RefSeq" id="WP_393173144.1">
    <property type="nucleotide sequence ID" value="NZ_JBICRM010000031.1"/>
</dbReference>
<feature type="domain" description="Alpha glucuronidase N-terminal" evidence="8">
    <location>
        <begin position="79"/>
        <end position="187"/>
    </location>
</feature>
<dbReference type="InterPro" id="IPR011099">
    <property type="entry name" value="Glyco_hydro_67_C"/>
</dbReference>
<dbReference type="Gene3D" id="3.20.20.80">
    <property type="entry name" value="Glycosidases"/>
    <property type="match status" value="1"/>
</dbReference>
<dbReference type="SUPFAM" id="SSF51445">
    <property type="entry name" value="(Trans)glycosidases"/>
    <property type="match status" value="1"/>
</dbReference>
<keyword evidence="2 7" id="KW-0858">Xylan degradation</keyword>
<sequence>MPVTAAAGLVGTGGSAWAVGREEVVAALRTTADGNYDGSDLWLRYMPVSDPGLLRKYRESVTTVIVENADRNKVYRHSTNLSMAPGSTERLVETTLAAARDELVRGLGGLLDQAVPVKTSPGDRIPDGAVIVGTRDSSSAVRQYTSADDLAPVGDDGYLIRSFSRGTQRFTVIAGNTEAGALYGTFAFLRRLQTHKPITRLDISESPRVKNRHLNNWETVRLYAGNNASGTGGLSGENGTIFNFAATGASAGRNLPVILDRYIVVARAMASVGINGITINLVNADNVYLTAQYIAQEAALADALRPYGIKIALSINYTAPTDPRFAPDTLTNEQLDPHGDEFRGWWNRRARMLRDSIPDFTGFTVKANSEGQPGPQDFGDDHGDGANAIAAAVAPLGMKIYWRTFVYNADVDEDRLKRAYLEFGYIDDERRPDGTRGRFLDNVFLQTKNGPLDFQAREPVHPMFGRMENTNQALELQVTQEYTGQDEMLCYLAPMWEEVLKTDTYATDERGRLLGKRLMGHIVDGTAQRHSDTAIVGVANLGNADNVTGHHFSQANLFAFGRQSWDWTLDSADIAADWVRMTWSNREHVVGTIVKMMMGSWEALVSYQTPLGIAHQFRSSDHYGPNPAERLARDDWSPVYYNKADSVGLGYDRSPTGSDFTAQYFPTLEARYGNIGTVPENLLMWFHHVSWDHRMRSGRIFWDELVYRYQMGVQYVTWMRLTWDSLQPSLDARRFSEVKAKLAIHEADAGDWRDTCVNYWKEFSGRDNPVDDGPLSIKIVVNGRTIGGFDLSASSYTIPVAAGASPKITKVKPADRAARYEILSQADDVPGQAIVRVTKEDFFGPIVKNYVFIMEHDTVL</sequence>
<proteinExistence type="inferred from homology"/>
<evidence type="ECO:0000259" key="8">
    <source>
        <dbReference type="Pfam" id="PF03648"/>
    </source>
</evidence>
<keyword evidence="3 7" id="KW-0378">Hydrolase</keyword>
<dbReference type="EMBL" id="JBICRM010000031">
    <property type="protein sequence ID" value="MFG1708902.1"/>
    <property type="molecule type" value="Genomic_DNA"/>
</dbReference>
<keyword evidence="5 7" id="KW-0326">Glycosidase</keyword>
<evidence type="ECO:0000313" key="12">
    <source>
        <dbReference type="Proteomes" id="UP001603978"/>
    </source>
</evidence>
<dbReference type="InterPro" id="IPR011100">
    <property type="entry name" value="Glyco_hydro_67_cat"/>
</dbReference>
<dbReference type="PANTHER" id="PTHR39207:SF1">
    <property type="entry name" value="ALPHA-GLUCURONIDASE A"/>
    <property type="match status" value="1"/>
</dbReference>
<evidence type="ECO:0000259" key="10">
    <source>
        <dbReference type="Pfam" id="PF07488"/>
    </source>
</evidence>
<feature type="domain" description="Glycosyl hydrolase family 67 C-terminal" evidence="9">
    <location>
        <begin position="548"/>
        <end position="769"/>
    </location>
</feature>
<keyword evidence="4 7" id="KW-0119">Carbohydrate metabolism</keyword>
<dbReference type="InterPro" id="IPR037054">
    <property type="entry name" value="A-glucoronidase_C_sf"/>
</dbReference>
<gene>
    <name evidence="11" type="ORF">ACFLIM_37460</name>
</gene>
<dbReference type="EC" id="3.2.1.131" evidence="7"/>
<evidence type="ECO:0000256" key="3">
    <source>
        <dbReference type="ARBA" id="ARBA00022801"/>
    </source>
</evidence>
<name>A0ABW7ANC5_9ACTN</name>
<keyword evidence="12" id="KW-1185">Reference proteome</keyword>
<keyword evidence="6 7" id="KW-0624">Polysaccharide degradation</keyword>
<evidence type="ECO:0000256" key="1">
    <source>
        <dbReference type="ARBA" id="ARBA00008833"/>
    </source>
</evidence>
<dbReference type="Gene3D" id="3.30.379.10">
    <property type="entry name" value="Chitobiase/beta-hexosaminidase domain 2-like"/>
    <property type="match status" value="1"/>
</dbReference>
<evidence type="ECO:0000256" key="5">
    <source>
        <dbReference type="ARBA" id="ARBA00023295"/>
    </source>
</evidence>
<dbReference type="InterPro" id="IPR029018">
    <property type="entry name" value="Hex-like_dom2"/>
</dbReference>
<evidence type="ECO:0000313" key="11">
    <source>
        <dbReference type="EMBL" id="MFG1708902.1"/>
    </source>
</evidence>
<dbReference type="Proteomes" id="UP001603978">
    <property type="component" value="Unassembled WGS sequence"/>
</dbReference>
<evidence type="ECO:0000256" key="2">
    <source>
        <dbReference type="ARBA" id="ARBA00022651"/>
    </source>
</evidence>
<comment type="caution">
    <text evidence="11">The sequence shown here is derived from an EMBL/GenBank/DDBJ whole genome shotgun (WGS) entry which is preliminary data.</text>
</comment>
<dbReference type="Pfam" id="PF07477">
    <property type="entry name" value="Glyco_hydro_67C"/>
    <property type="match status" value="1"/>
</dbReference>
<dbReference type="Gene3D" id="3.90.1330.10">
    <property type="entry name" value="Alpha-glucuronidase, C-terminal domain"/>
    <property type="match status" value="1"/>
</dbReference>
<dbReference type="InterPro" id="IPR017853">
    <property type="entry name" value="GH"/>
</dbReference>
<dbReference type="GO" id="GO:0016787">
    <property type="term" value="F:hydrolase activity"/>
    <property type="evidence" value="ECO:0007669"/>
    <property type="project" value="UniProtKB-KW"/>
</dbReference>
<evidence type="ECO:0000256" key="7">
    <source>
        <dbReference type="RuleBase" id="RU361198"/>
    </source>
</evidence>
<dbReference type="Pfam" id="PF03648">
    <property type="entry name" value="Glyco_hydro_67N"/>
    <property type="match status" value="1"/>
</dbReference>
<evidence type="ECO:0000256" key="6">
    <source>
        <dbReference type="ARBA" id="ARBA00023326"/>
    </source>
</evidence>
<feature type="domain" description="Glycosyl hydrolase family 67 catalytic" evidence="10">
    <location>
        <begin position="192"/>
        <end position="546"/>
    </location>
</feature>
<organism evidence="11 12">
    <name type="scientific">Nonomuraea marmarensis</name>
    <dbReference type="NCBI Taxonomy" id="3351344"/>
    <lineage>
        <taxon>Bacteria</taxon>
        <taxon>Bacillati</taxon>
        <taxon>Actinomycetota</taxon>
        <taxon>Actinomycetes</taxon>
        <taxon>Streptosporangiales</taxon>
        <taxon>Streptosporangiaceae</taxon>
        <taxon>Nonomuraea</taxon>
    </lineage>
</organism>
<dbReference type="Pfam" id="PF07488">
    <property type="entry name" value="Glyco_hydro_67M"/>
    <property type="match status" value="1"/>
</dbReference>
<dbReference type="PANTHER" id="PTHR39207">
    <property type="entry name" value="ALPHA-GLUCURONIDASE A"/>
    <property type="match status" value="1"/>
</dbReference>
<reference evidence="11 12" key="1">
    <citation type="submission" date="2024-10" db="EMBL/GenBank/DDBJ databases">
        <authorList>
            <person name="Topkara A.R."/>
            <person name="Saygin H."/>
        </authorList>
    </citation>
    <scope>NUCLEOTIDE SEQUENCE [LARGE SCALE GENOMIC DNA]</scope>
    <source>
        <strain evidence="11 12">M3C6</strain>
    </source>
</reference>
<protein>
    <recommendedName>
        <fullName evidence="7">Xylan alpha-1,2-glucuronidase</fullName>
        <ecNumber evidence="7">3.2.1.131</ecNumber>
    </recommendedName>
</protein>
<accession>A0ABW7ANC5</accession>
<dbReference type="SUPFAM" id="SSF55545">
    <property type="entry name" value="beta-N-acetylhexosaminidase-like domain"/>
    <property type="match status" value="1"/>
</dbReference>
<evidence type="ECO:0000259" key="9">
    <source>
        <dbReference type="Pfam" id="PF07477"/>
    </source>
</evidence>
<comment type="subunit">
    <text evidence="7">Homodimer.</text>
</comment>
<comment type="catalytic activity">
    <reaction evidence="7">
        <text>Hydrolysis of (1-&gt;2)-alpha-D-(4-O-methyl)glucuronosyl links in the main chain of hardwood xylans.</text>
        <dbReference type="EC" id="3.2.1.131"/>
    </reaction>
</comment>
<dbReference type="InterPro" id="IPR005154">
    <property type="entry name" value="Glyco_hydro_67_aGlcAse_N"/>
</dbReference>
<comment type="similarity">
    <text evidence="1 7">Belongs to the glycosyl hydrolase 67 family.</text>
</comment>
<evidence type="ECO:0000256" key="4">
    <source>
        <dbReference type="ARBA" id="ARBA00023277"/>
    </source>
</evidence>